<evidence type="ECO:0000259" key="2">
    <source>
        <dbReference type="Pfam" id="PF24883"/>
    </source>
</evidence>
<proteinExistence type="predicted"/>
<feature type="domain" description="Nephrocystin 3-like N-terminal" evidence="2">
    <location>
        <begin position="189"/>
        <end position="333"/>
    </location>
</feature>
<dbReference type="EMBL" id="CAJMXA010003571">
    <property type="protein sequence ID" value="CAE6503912.1"/>
    <property type="molecule type" value="Genomic_DNA"/>
</dbReference>
<name>A0A8H3CXH2_9AGAM</name>
<protein>
    <recommendedName>
        <fullName evidence="2">Nephrocystin 3-like N-terminal domain-containing protein</fullName>
    </recommendedName>
</protein>
<keyword evidence="1" id="KW-0677">Repeat</keyword>
<dbReference type="AlphaFoldDB" id="A0A8H3CXH2"/>
<evidence type="ECO:0000313" key="4">
    <source>
        <dbReference type="Proteomes" id="UP000663853"/>
    </source>
</evidence>
<accession>A0A8H3CXH2</accession>
<evidence type="ECO:0000313" key="3">
    <source>
        <dbReference type="EMBL" id="CAE6503912.1"/>
    </source>
</evidence>
<organism evidence="3 4">
    <name type="scientific">Rhizoctonia solani</name>
    <dbReference type="NCBI Taxonomy" id="456999"/>
    <lineage>
        <taxon>Eukaryota</taxon>
        <taxon>Fungi</taxon>
        <taxon>Dikarya</taxon>
        <taxon>Basidiomycota</taxon>
        <taxon>Agaricomycotina</taxon>
        <taxon>Agaricomycetes</taxon>
        <taxon>Cantharellales</taxon>
        <taxon>Ceratobasidiaceae</taxon>
        <taxon>Rhizoctonia</taxon>
    </lineage>
</organism>
<sequence length="412" mass="46061">MLDSHTLEASIPSTISDDWTNLKSLIRTLERAGSNLNRIVGCLEEFFKLMGVYAFGTRRAEYETMKPEFEAIFQRLSENCVELTRLRMTECIEGLCRDIRVELAHVRGLSLVQQNGANQTRADDSDKILARYRRIQGLLLALMANTEPNLWDALDRNDDLRTFPAPSWGYNCTHSTERYPSIRPVEVRRLQNWTQESPSGAVCWVPGARQTGISRALCAKLDATHKLGASYFFSTENHDFNSVIPSIAYQLANYSIPFQLALLDLDLQAASESLDFQFQELVAKPLARVREALPADLVVVIDVMDECGSVHPILDAILPKSKDLPIKFVVFSRPEPNYDAVDRLFVHNVARECAIQGAEGELKTALTPLGLTELQLAELVQRAGVLFACAATAAHYTGYDTPWLDSPALLDN</sequence>
<dbReference type="Proteomes" id="UP000663853">
    <property type="component" value="Unassembled WGS sequence"/>
</dbReference>
<comment type="caution">
    <text evidence="3">The sequence shown here is derived from an EMBL/GenBank/DDBJ whole genome shotgun (WGS) entry which is preliminary data.</text>
</comment>
<reference evidence="3" key="1">
    <citation type="submission" date="2021-01" db="EMBL/GenBank/DDBJ databases">
        <authorList>
            <person name="Kaushik A."/>
        </authorList>
    </citation>
    <scope>NUCLEOTIDE SEQUENCE</scope>
    <source>
        <strain evidence="3">AG6-10EEA</strain>
    </source>
</reference>
<gene>
    <name evidence="3" type="ORF">RDB_LOCUS116594</name>
</gene>
<dbReference type="Pfam" id="PF24883">
    <property type="entry name" value="NPHP3_N"/>
    <property type="match status" value="1"/>
</dbReference>
<dbReference type="InterPro" id="IPR056884">
    <property type="entry name" value="NPHP3-like_N"/>
</dbReference>
<evidence type="ECO:0000256" key="1">
    <source>
        <dbReference type="ARBA" id="ARBA00022737"/>
    </source>
</evidence>